<dbReference type="AlphaFoldDB" id="A0A2K8N924"/>
<reference evidence="2" key="1">
    <citation type="submission" date="2017-11" db="EMBL/GenBank/DDBJ databases">
        <title>Complete Genome Sequence of Kyrpidia sp. Strain EA-1, a thermophilic, hydrogen-oxidizing Bacterium, isolated from the Azores.</title>
        <authorList>
            <person name="Reiner J.E."/>
            <person name="Lapp C.J."/>
            <person name="Bunk B."/>
            <person name="Gescher J."/>
        </authorList>
    </citation>
    <scope>NUCLEOTIDE SEQUENCE [LARGE SCALE GENOMIC DNA]</scope>
    <source>
        <strain evidence="2">EA-1</strain>
    </source>
</reference>
<accession>A0A2K8N924</accession>
<proteinExistence type="predicted"/>
<dbReference type="KEGG" id="kyr:CVV65_13550"/>
<dbReference type="EMBL" id="CP024955">
    <property type="protein sequence ID" value="ATY85824.1"/>
    <property type="molecule type" value="Genomic_DNA"/>
</dbReference>
<name>A0A2K8N924_9BACL</name>
<organism evidence="1 2">
    <name type="scientific">Kyrpidia spormannii</name>
    <dbReference type="NCBI Taxonomy" id="2055160"/>
    <lineage>
        <taxon>Bacteria</taxon>
        <taxon>Bacillati</taxon>
        <taxon>Bacillota</taxon>
        <taxon>Bacilli</taxon>
        <taxon>Bacillales</taxon>
        <taxon>Alicyclobacillaceae</taxon>
        <taxon>Kyrpidia</taxon>
    </lineage>
</organism>
<dbReference type="RefSeq" id="WP_100668582.1">
    <property type="nucleotide sequence ID" value="NZ_CP024955.1"/>
</dbReference>
<protein>
    <submittedName>
        <fullName evidence="1">Uncharacterized protein</fullName>
    </submittedName>
</protein>
<evidence type="ECO:0000313" key="1">
    <source>
        <dbReference type="EMBL" id="ATY85824.1"/>
    </source>
</evidence>
<sequence>MEKYDILFLVPREQAEGIYKDKPDSIDVLVWKSQNWIDYTIFGLNILQHLEWLYQTYLSLRKVKYTGKEIKIIRYDDRTELNLNNYSLDEITPELITSLFNQLGNDTSKNQSP</sequence>
<dbReference type="Proteomes" id="UP000231932">
    <property type="component" value="Chromosome"/>
</dbReference>
<evidence type="ECO:0000313" key="2">
    <source>
        <dbReference type="Proteomes" id="UP000231932"/>
    </source>
</evidence>
<gene>
    <name evidence="1" type="ORF">CVV65_13550</name>
</gene>
<keyword evidence="2" id="KW-1185">Reference proteome</keyword>